<evidence type="ECO:0000313" key="3">
    <source>
        <dbReference type="Proteomes" id="UP000735302"/>
    </source>
</evidence>
<keyword evidence="3" id="KW-1185">Reference proteome</keyword>
<sequence length="189" mass="21264">MVLNKKNSFIIHSNSHLLENSRAALLALRYFPGCWKPSFYLKVNAEAWYPAYCLARRSLVSRLQPGSPGPGIPPTAWLAGAWYSAYCLARRNLVSRLLPGSPEPGIPPTAWLVGAWYPANCMARRRNTRNIFAALLIVTLCYRLAFHPAAFVAHRAGRTVVMSRHSNNNFRTDSPFSPHKRHIPVENQP</sequence>
<dbReference type="EMBL" id="BLXT01005873">
    <property type="protein sequence ID" value="GFO26894.1"/>
    <property type="molecule type" value="Genomic_DNA"/>
</dbReference>
<proteinExistence type="predicted"/>
<dbReference type="Proteomes" id="UP000735302">
    <property type="component" value="Unassembled WGS sequence"/>
</dbReference>
<protein>
    <submittedName>
        <fullName evidence="2">Uncharacterized protein</fullName>
    </submittedName>
</protein>
<accession>A0AAV4C862</accession>
<evidence type="ECO:0000313" key="2">
    <source>
        <dbReference type="EMBL" id="GFO26894.1"/>
    </source>
</evidence>
<reference evidence="2 3" key="1">
    <citation type="journal article" date="2021" name="Elife">
        <title>Chloroplast acquisition without the gene transfer in kleptoplastic sea slugs, Plakobranchus ocellatus.</title>
        <authorList>
            <person name="Maeda T."/>
            <person name="Takahashi S."/>
            <person name="Yoshida T."/>
            <person name="Shimamura S."/>
            <person name="Takaki Y."/>
            <person name="Nagai Y."/>
            <person name="Toyoda A."/>
            <person name="Suzuki Y."/>
            <person name="Arimoto A."/>
            <person name="Ishii H."/>
            <person name="Satoh N."/>
            <person name="Nishiyama T."/>
            <person name="Hasebe M."/>
            <person name="Maruyama T."/>
            <person name="Minagawa J."/>
            <person name="Obokata J."/>
            <person name="Shigenobu S."/>
        </authorList>
    </citation>
    <scope>NUCLEOTIDE SEQUENCE [LARGE SCALE GENOMIC DNA]</scope>
</reference>
<keyword evidence="1" id="KW-0472">Membrane</keyword>
<evidence type="ECO:0000256" key="1">
    <source>
        <dbReference type="SAM" id="Phobius"/>
    </source>
</evidence>
<comment type="caution">
    <text evidence="2">The sequence shown here is derived from an EMBL/GenBank/DDBJ whole genome shotgun (WGS) entry which is preliminary data.</text>
</comment>
<gene>
    <name evidence="2" type="ORF">PoB_005339900</name>
</gene>
<keyword evidence="1" id="KW-1133">Transmembrane helix</keyword>
<name>A0AAV4C862_9GAST</name>
<feature type="transmembrane region" description="Helical" evidence="1">
    <location>
        <begin position="131"/>
        <end position="153"/>
    </location>
</feature>
<organism evidence="2 3">
    <name type="scientific">Plakobranchus ocellatus</name>
    <dbReference type="NCBI Taxonomy" id="259542"/>
    <lineage>
        <taxon>Eukaryota</taxon>
        <taxon>Metazoa</taxon>
        <taxon>Spiralia</taxon>
        <taxon>Lophotrochozoa</taxon>
        <taxon>Mollusca</taxon>
        <taxon>Gastropoda</taxon>
        <taxon>Heterobranchia</taxon>
        <taxon>Euthyneura</taxon>
        <taxon>Panpulmonata</taxon>
        <taxon>Sacoglossa</taxon>
        <taxon>Placobranchoidea</taxon>
        <taxon>Plakobranchidae</taxon>
        <taxon>Plakobranchus</taxon>
    </lineage>
</organism>
<keyword evidence="1" id="KW-0812">Transmembrane</keyword>
<dbReference type="AlphaFoldDB" id="A0AAV4C862"/>